<feature type="compositionally biased region" description="Basic residues" evidence="6">
    <location>
        <begin position="375"/>
        <end position="385"/>
    </location>
</feature>
<feature type="region of interest" description="Disordered" evidence="6">
    <location>
        <begin position="237"/>
        <end position="269"/>
    </location>
</feature>
<dbReference type="PROSITE" id="PS50103">
    <property type="entry name" value="ZF_C3H1"/>
    <property type="match status" value="2"/>
</dbReference>
<dbReference type="InterPro" id="IPR000571">
    <property type="entry name" value="Znf_CCCH"/>
</dbReference>
<organism evidence="8 9">
    <name type="scientific">Babesia ovis</name>
    <dbReference type="NCBI Taxonomy" id="5869"/>
    <lineage>
        <taxon>Eukaryota</taxon>
        <taxon>Sar</taxon>
        <taxon>Alveolata</taxon>
        <taxon>Apicomplexa</taxon>
        <taxon>Aconoidasida</taxon>
        <taxon>Piroplasmida</taxon>
        <taxon>Babesiidae</taxon>
        <taxon>Babesia</taxon>
    </lineage>
</organism>
<feature type="region of interest" description="Disordered" evidence="6">
    <location>
        <begin position="373"/>
        <end position="424"/>
    </location>
</feature>
<feature type="domain" description="C3H1-type" evidence="7">
    <location>
        <begin position="316"/>
        <end position="342"/>
    </location>
</feature>
<dbReference type="PANTHER" id="PTHR12547:SF18">
    <property type="entry name" value="PROTEIN TIS11"/>
    <property type="match status" value="1"/>
</dbReference>
<dbReference type="SMART" id="SM00356">
    <property type="entry name" value="ZnF_C3H1"/>
    <property type="match status" value="2"/>
</dbReference>
<dbReference type="SUPFAM" id="SSF90229">
    <property type="entry name" value="CCCH zinc finger"/>
    <property type="match status" value="1"/>
</dbReference>
<feature type="compositionally biased region" description="Basic residues" evidence="6">
    <location>
        <begin position="412"/>
        <end position="424"/>
    </location>
</feature>
<dbReference type="AlphaFoldDB" id="A0A9W5TBD4"/>
<evidence type="ECO:0000256" key="5">
    <source>
        <dbReference type="PROSITE-ProRule" id="PRU00723"/>
    </source>
</evidence>
<keyword evidence="9" id="KW-1185">Reference proteome</keyword>
<feature type="compositionally biased region" description="Polar residues" evidence="6">
    <location>
        <begin position="170"/>
        <end position="179"/>
    </location>
</feature>
<evidence type="ECO:0000256" key="1">
    <source>
        <dbReference type="ARBA" id="ARBA00022723"/>
    </source>
</evidence>
<dbReference type="PANTHER" id="PTHR12547">
    <property type="entry name" value="CCCH ZINC FINGER/TIS11-RELATED"/>
    <property type="match status" value="1"/>
</dbReference>
<evidence type="ECO:0000256" key="3">
    <source>
        <dbReference type="ARBA" id="ARBA00022771"/>
    </source>
</evidence>
<evidence type="ECO:0000256" key="6">
    <source>
        <dbReference type="SAM" id="MobiDB-lite"/>
    </source>
</evidence>
<feature type="domain" description="C3H1-type" evidence="7">
    <location>
        <begin position="281"/>
        <end position="307"/>
    </location>
</feature>
<reference evidence="8" key="1">
    <citation type="submission" date="2019-12" db="EMBL/GenBank/DDBJ databases">
        <title>Genome sequence of Babesia ovis.</title>
        <authorList>
            <person name="Yamagishi J."/>
            <person name="Sevinc F."/>
            <person name="Xuan X."/>
        </authorList>
    </citation>
    <scope>NUCLEOTIDE SEQUENCE</scope>
    <source>
        <strain evidence="8">Selcuk</strain>
    </source>
</reference>
<evidence type="ECO:0000256" key="2">
    <source>
        <dbReference type="ARBA" id="ARBA00022737"/>
    </source>
</evidence>
<keyword evidence="4 5" id="KW-0862">Zinc</keyword>
<evidence type="ECO:0000313" key="9">
    <source>
        <dbReference type="Proteomes" id="UP001057455"/>
    </source>
</evidence>
<keyword evidence="3 5" id="KW-0863">Zinc-finger</keyword>
<dbReference type="Gene3D" id="4.10.1000.10">
    <property type="entry name" value="Zinc finger, CCCH-type"/>
    <property type="match status" value="1"/>
</dbReference>
<dbReference type="GO" id="GO:0008270">
    <property type="term" value="F:zinc ion binding"/>
    <property type="evidence" value="ECO:0007669"/>
    <property type="project" value="UniProtKB-KW"/>
</dbReference>
<dbReference type="GO" id="GO:0003729">
    <property type="term" value="F:mRNA binding"/>
    <property type="evidence" value="ECO:0007669"/>
    <property type="project" value="InterPro"/>
</dbReference>
<dbReference type="Proteomes" id="UP001057455">
    <property type="component" value="Unassembled WGS sequence"/>
</dbReference>
<protein>
    <submittedName>
        <fullName evidence="8">Zinc finger CCCH type motif-containing protein protein</fullName>
    </submittedName>
</protein>
<comment type="caution">
    <text evidence="8">The sequence shown here is derived from an EMBL/GenBank/DDBJ whole genome shotgun (WGS) entry which is preliminary data.</text>
</comment>
<sequence>MGDTTGCVMDEYFIYDSDSTPIDLPVTLTELLDDLSIPGSFSSRFSSEYNGSAVPSVRHSIDDGCVDITVDHVAHKLDDVTLGDKGITALAATPYYLPLPVATVPAASHQYTRWSTPICRFERGQVASSVCPDIQGQLSGMYSNPGVDHDIAYPGTTYDKPASDGDKSVGHTTTYSGDSQEWDSMARSVPSGVSTLSTMPDGYNPHSLTFDGTVRNMHFGYPGLQHSYLAMAKSGLVPVQPHPTNRSRPDKAANAGPSGEPSVSTDFSKLSSEKLNAENEFRRTSLCKYWQRGICQNADCNFAHGKKELKGTVGVWKTTLCHHWMNGTCRMGADCRHAHGEEELQPKNIPLNVLKNKILNTIRLQESAYNAIGHHSQHNKNRKKSSANPSTPVAAASSSVNDKPSESAGPNRRSKRRTANKATG</sequence>
<keyword evidence="1 5" id="KW-0479">Metal-binding</keyword>
<dbReference type="Gene3D" id="3.30.1370.210">
    <property type="match status" value="1"/>
</dbReference>
<feature type="compositionally biased region" description="Low complexity" evidence="6">
    <location>
        <begin position="386"/>
        <end position="401"/>
    </location>
</feature>
<dbReference type="InterPro" id="IPR036855">
    <property type="entry name" value="Znf_CCCH_sf"/>
</dbReference>
<gene>
    <name evidence="8" type="ORF">BaOVIS_025180</name>
</gene>
<evidence type="ECO:0000259" key="7">
    <source>
        <dbReference type="PROSITE" id="PS50103"/>
    </source>
</evidence>
<evidence type="ECO:0000313" key="8">
    <source>
        <dbReference type="EMBL" id="GFE55114.1"/>
    </source>
</evidence>
<feature type="zinc finger region" description="C3H1-type" evidence="5">
    <location>
        <begin position="281"/>
        <end position="307"/>
    </location>
</feature>
<dbReference type="EMBL" id="BLIY01000017">
    <property type="protein sequence ID" value="GFE55114.1"/>
    <property type="molecule type" value="Genomic_DNA"/>
</dbReference>
<dbReference type="Pfam" id="PF00642">
    <property type="entry name" value="zf-CCCH"/>
    <property type="match status" value="2"/>
</dbReference>
<proteinExistence type="predicted"/>
<name>A0A9W5TBD4_BABOV</name>
<dbReference type="InterPro" id="IPR045877">
    <property type="entry name" value="ZFP36-like"/>
</dbReference>
<accession>A0A9W5TBD4</accession>
<keyword evidence="2" id="KW-0677">Repeat</keyword>
<feature type="region of interest" description="Disordered" evidence="6">
    <location>
        <begin position="153"/>
        <end position="184"/>
    </location>
</feature>
<dbReference type="OrthoDB" id="365571at2759"/>
<evidence type="ECO:0000256" key="4">
    <source>
        <dbReference type="ARBA" id="ARBA00022833"/>
    </source>
</evidence>
<feature type="zinc finger region" description="C3H1-type" evidence="5">
    <location>
        <begin position="316"/>
        <end position="342"/>
    </location>
</feature>